<evidence type="ECO:0000256" key="6">
    <source>
        <dbReference type="ARBA" id="ARBA00022840"/>
    </source>
</evidence>
<dbReference type="Pfam" id="PF06508">
    <property type="entry name" value="QueC"/>
    <property type="match status" value="1"/>
</dbReference>
<dbReference type="KEGG" id="salq:SYNTR_0681"/>
<dbReference type="GO" id="GO:0046872">
    <property type="term" value="F:metal ion binding"/>
    <property type="evidence" value="ECO:0007669"/>
    <property type="project" value="UniProtKB-KW"/>
</dbReference>
<keyword evidence="5" id="KW-0862">Zinc</keyword>
<dbReference type="Gene3D" id="3.40.50.620">
    <property type="entry name" value="HUPs"/>
    <property type="match status" value="1"/>
</dbReference>
<dbReference type="CDD" id="cd01995">
    <property type="entry name" value="QueC-like"/>
    <property type="match status" value="1"/>
</dbReference>
<evidence type="ECO:0000256" key="1">
    <source>
        <dbReference type="ARBA" id="ARBA00005061"/>
    </source>
</evidence>
<dbReference type="OrthoDB" id="9789567at2"/>
<evidence type="ECO:0000256" key="4">
    <source>
        <dbReference type="ARBA" id="ARBA00022741"/>
    </source>
</evidence>
<keyword evidence="6" id="KW-0067">ATP-binding</keyword>
<keyword evidence="3" id="KW-0479">Metal-binding</keyword>
<comment type="similarity">
    <text evidence="7">Belongs to the QueC family.</text>
</comment>
<keyword evidence="4" id="KW-0547">Nucleotide-binding</keyword>
<dbReference type="EMBL" id="CP046457">
    <property type="protein sequence ID" value="QGT99274.1"/>
    <property type="molecule type" value="Genomic_DNA"/>
</dbReference>
<keyword evidence="2 10" id="KW-0436">Ligase</keyword>
<organism evidence="10 11">
    <name type="scientific">Candidatus Syntrophocurvum alkaliphilum</name>
    <dbReference type="NCBI Taxonomy" id="2293317"/>
    <lineage>
        <taxon>Bacteria</taxon>
        <taxon>Bacillati</taxon>
        <taxon>Bacillota</taxon>
        <taxon>Clostridia</taxon>
        <taxon>Eubacteriales</taxon>
        <taxon>Syntrophomonadaceae</taxon>
        <taxon>Candidatus Syntrophocurvum</taxon>
    </lineage>
</organism>
<evidence type="ECO:0000256" key="9">
    <source>
        <dbReference type="ARBA" id="ARBA00047890"/>
    </source>
</evidence>
<evidence type="ECO:0000256" key="3">
    <source>
        <dbReference type="ARBA" id="ARBA00022723"/>
    </source>
</evidence>
<evidence type="ECO:0000313" key="10">
    <source>
        <dbReference type="EMBL" id="QGT99274.1"/>
    </source>
</evidence>
<dbReference type="GO" id="GO:0005524">
    <property type="term" value="F:ATP binding"/>
    <property type="evidence" value="ECO:0007669"/>
    <property type="project" value="UniProtKB-KW"/>
</dbReference>
<evidence type="ECO:0000256" key="2">
    <source>
        <dbReference type="ARBA" id="ARBA00022598"/>
    </source>
</evidence>
<dbReference type="PANTHER" id="PTHR42914">
    <property type="entry name" value="7-CYANO-7-DEAZAGUANINE SYNTHASE"/>
    <property type="match status" value="1"/>
</dbReference>
<dbReference type="InterPro" id="IPR018317">
    <property type="entry name" value="QueC"/>
</dbReference>
<dbReference type="SUPFAM" id="SSF52402">
    <property type="entry name" value="Adenine nucleotide alpha hydrolases-like"/>
    <property type="match status" value="1"/>
</dbReference>
<sequence>MNAIVLLSGGLDSVVSMLIARKYCKILKAITFDYGQIAKEKEISASEDICKMYNIDHKIVELPFMKEDIKSGLIQNKKLDTNNIWVPNRNGLFINIAACYAETIQANWVICGFNAEEAVDFPDNSTEFIDNINKTLSLSTNNKVKVKSFVKDMNKEEIIKKAHKLGLKMFDIWSCYLGNEIPCGQCPSCIKNKAAAKKAGIQY</sequence>
<dbReference type="RefSeq" id="WP_156203190.1">
    <property type="nucleotide sequence ID" value="NZ_CP046457.1"/>
</dbReference>
<name>A0A6I6DF49_9FIRM</name>
<dbReference type="PIRSF" id="PIRSF006293">
    <property type="entry name" value="ExsB"/>
    <property type="match status" value="1"/>
</dbReference>
<dbReference type="InterPro" id="IPR014729">
    <property type="entry name" value="Rossmann-like_a/b/a_fold"/>
</dbReference>
<dbReference type="AlphaFoldDB" id="A0A6I6DF49"/>
<dbReference type="NCBIfam" id="TIGR00364">
    <property type="entry name" value="7-cyano-7-deazaguanine synthase QueC"/>
    <property type="match status" value="1"/>
</dbReference>
<gene>
    <name evidence="10" type="ORF">SYNTR_0681</name>
</gene>
<reference evidence="11" key="1">
    <citation type="journal article" date="2019" name="Microbiology">
        <title>Complete Genome Sequence of an Uncultured Bacterium of the Candidate Phylum Bipolaricaulota.</title>
        <authorList>
            <person name="Kadnikov V.V."/>
            <person name="Mardanov A.V."/>
            <person name="Beletsky A.V."/>
            <person name="Frank Y.A."/>
            <person name="Karnachuk O.V."/>
            <person name="Ravin N.V."/>
        </authorList>
    </citation>
    <scope>NUCLEOTIDE SEQUENCE [LARGE SCALE GENOMIC DNA]</scope>
</reference>
<comment type="pathway">
    <text evidence="1">Purine metabolism; 7-cyano-7-deazaguanine biosynthesis.</text>
</comment>
<dbReference type="GO" id="GO:0016874">
    <property type="term" value="F:ligase activity"/>
    <property type="evidence" value="ECO:0007669"/>
    <property type="project" value="UniProtKB-KW"/>
</dbReference>
<evidence type="ECO:0000256" key="7">
    <source>
        <dbReference type="ARBA" id="ARBA00037993"/>
    </source>
</evidence>
<dbReference type="Proteomes" id="UP000426444">
    <property type="component" value="Chromosome"/>
</dbReference>
<dbReference type="PANTHER" id="PTHR42914:SF1">
    <property type="entry name" value="7-CYANO-7-DEAZAGUANINE SYNTHASE"/>
    <property type="match status" value="1"/>
</dbReference>
<accession>A0A6I6DF49</accession>
<evidence type="ECO:0000313" key="11">
    <source>
        <dbReference type="Proteomes" id="UP000426444"/>
    </source>
</evidence>
<evidence type="ECO:0000256" key="8">
    <source>
        <dbReference type="ARBA" id="ARBA00039149"/>
    </source>
</evidence>
<protein>
    <recommendedName>
        <fullName evidence="8">7-cyano-7-deazaguanine synthase</fullName>
        <ecNumber evidence="8">6.3.4.20</ecNumber>
    </recommendedName>
</protein>
<comment type="catalytic activity">
    <reaction evidence="9">
        <text>7-carboxy-7-carbaguanine + NH4(+) + 2 ATP = 7-cyano-7-carbaguanine + 2 AMP + 2 diphosphate + 2 H(+)</text>
        <dbReference type="Rhea" id="RHEA:27982"/>
        <dbReference type="ChEBI" id="CHEBI:15378"/>
        <dbReference type="ChEBI" id="CHEBI:28938"/>
        <dbReference type="ChEBI" id="CHEBI:30616"/>
        <dbReference type="ChEBI" id="CHEBI:33019"/>
        <dbReference type="ChEBI" id="CHEBI:45075"/>
        <dbReference type="ChEBI" id="CHEBI:61036"/>
        <dbReference type="ChEBI" id="CHEBI:456215"/>
        <dbReference type="EC" id="6.3.4.20"/>
    </reaction>
</comment>
<proteinExistence type="inferred from homology"/>
<evidence type="ECO:0000256" key="5">
    <source>
        <dbReference type="ARBA" id="ARBA00022833"/>
    </source>
</evidence>
<dbReference type="EC" id="6.3.4.20" evidence="8"/>
<keyword evidence="11" id="KW-1185">Reference proteome</keyword>